<keyword evidence="2" id="KW-1185">Reference proteome</keyword>
<dbReference type="AlphaFoldDB" id="A0A915LL69"/>
<feature type="signal peptide" evidence="1">
    <location>
        <begin position="1"/>
        <end position="21"/>
    </location>
</feature>
<accession>A0A915LL69</accession>
<dbReference type="WBParaSite" id="scaffold13888_cov216.g17152">
    <property type="protein sequence ID" value="scaffold13888_cov216.g17152"/>
    <property type="gene ID" value="scaffold13888_cov216.g17152"/>
</dbReference>
<proteinExistence type="predicted"/>
<dbReference type="Proteomes" id="UP000887561">
    <property type="component" value="Unplaced"/>
</dbReference>
<evidence type="ECO:0000313" key="3">
    <source>
        <dbReference type="WBParaSite" id="scaffold13888_cov216.g17152"/>
    </source>
</evidence>
<evidence type="ECO:0000256" key="1">
    <source>
        <dbReference type="SAM" id="SignalP"/>
    </source>
</evidence>
<protein>
    <submittedName>
        <fullName evidence="3">Uncharacterized protein</fullName>
    </submittedName>
</protein>
<sequence length="143" mass="14853">MSTLLTLFLIISMISFQITNAYNPYKYGPIGWALVHKGDTGGYPVRQSGGYGYGRTTGGYGQTSGGYGRPSGGYGYGRTTGGYGQTSGGYGRPSGGYGYGRPSGGYGYGQTSGGYGGNNYANSYGYPAASPNGYPPDYAHGRR</sequence>
<name>A0A915LL69_MELJA</name>
<reference evidence="3" key="1">
    <citation type="submission" date="2022-11" db="UniProtKB">
        <authorList>
            <consortium name="WormBaseParasite"/>
        </authorList>
    </citation>
    <scope>IDENTIFICATION</scope>
</reference>
<keyword evidence="1" id="KW-0732">Signal</keyword>
<organism evidence="2 3">
    <name type="scientific">Meloidogyne javanica</name>
    <name type="common">Root-knot nematode worm</name>
    <dbReference type="NCBI Taxonomy" id="6303"/>
    <lineage>
        <taxon>Eukaryota</taxon>
        <taxon>Metazoa</taxon>
        <taxon>Ecdysozoa</taxon>
        <taxon>Nematoda</taxon>
        <taxon>Chromadorea</taxon>
        <taxon>Rhabditida</taxon>
        <taxon>Tylenchina</taxon>
        <taxon>Tylenchomorpha</taxon>
        <taxon>Tylenchoidea</taxon>
        <taxon>Meloidogynidae</taxon>
        <taxon>Meloidogyninae</taxon>
        <taxon>Meloidogyne</taxon>
        <taxon>Meloidogyne incognita group</taxon>
    </lineage>
</organism>
<feature type="chain" id="PRO_5036711721" evidence="1">
    <location>
        <begin position="22"/>
        <end position="143"/>
    </location>
</feature>
<evidence type="ECO:0000313" key="2">
    <source>
        <dbReference type="Proteomes" id="UP000887561"/>
    </source>
</evidence>